<organism evidence="2 3">
    <name type="scientific">Reticulomyxa filosa</name>
    <dbReference type="NCBI Taxonomy" id="46433"/>
    <lineage>
        <taxon>Eukaryota</taxon>
        <taxon>Sar</taxon>
        <taxon>Rhizaria</taxon>
        <taxon>Retaria</taxon>
        <taxon>Foraminifera</taxon>
        <taxon>Monothalamids</taxon>
        <taxon>Reticulomyxidae</taxon>
        <taxon>Reticulomyxa</taxon>
    </lineage>
</organism>
<dbReference type="Proteomes" id="UP000023152">
    <property type="component" value="Unassembled WGS sequence"/>
</dbReference>
<keyword evidence="1" id="KW-0732">Signal</keyword>
<comment type="caution">
    <text evidence="2">The sequence shown here is derived from an EMBL/GenBank/DDBJ whole genome shotgun (WGS) entry which is preliminary data.</text>
</comment>
<evidence type="ECO:0000313" key="2">
    <source>
        <dbReference type="EMBL" id="ETO12099.1"/>
    </source>
</evidence>
<name>X6MDY1_RETFI</name>
<gene>
    <name evidence="2" type="ORF">RFI_25277</name>
</gene>
<dbReference type="AlphaFoldDB" id="X6MDY1"/>
<dbReference type="EMBL" id="ASPP01021730">
    <property type="protein sequence ID" value="ETO12099.1"/>
    <property type="molecule type" value="Genomic_DNA"/>
</dbReference>
<reference evidence="2 3" key="1">
    <citation type="journal article" date="2013" name="Curr. Biol.">
        <title>The Genome of the Foraminiferan Reticulomyxa filosa.</title>
        <authorList>
            <person name="Glockner G."/>
            <person name="Hulsmann N."/>
            <person name="Schleicher M."/>
            <person name="Noegel A.A."/>
            <person name="Eichinger L."/>
            <person name="Gallinger C."/>
            <person name="Pawlowski J."/>
            <person name="Sierra R."/>
            <person name="Euteneuer U."/>
            <person name="Pillet L."/>
            <person name="Moustafa A."/>
            <person name="Platzer M."/>
            <person name="Groth M."/>
            <person name="Szafranski K."/>
            <person name="Schliwa M."/>
        </authorList>
    </citation>
    <scope>NUCLEOTIDE SEQUENCE [LARGE SCALE GENOMIC DNA]</scope>
</reference>
<feature type="signal peptide" evidence="1">
    <location>
        <begin position="1"/>
        <end position="15"/>
    </location>
</feature>
<keyword evidence="3" id="KW-1185">Reference proteome</keyword>
<proteinExistence type="predicted"/>
<protein>
    <submittedName>
        <fullName evidence="2">Uncharacterized protein</fullName>
    </submittedName>
</protein>
<evidence type="ECO:0000313" key="3">
    <source>
        <dbReference type="Proteomes" id="UP000023152"/>
    </source>
</evidence>
<sequence>MKSSLVLVVLHVSSASEINTSNCSWANRQKRFTQHSNISILAISRDMLLNHLWKLETWKCEQYLQFYNNMTSASALQIFNNESMQSTNKIIRIFQSALSANIKHFKKNLESKTSTMNILISISTIQLTTCKLTFTSATFRYITVTQSLNEKKWSLKNKKGEVYVDQEIGSGDDELLRHGRKERTTARSKYRLWTLAVINCFGYNTGTSANPTASIICNSRRFFFSKSRCTIQASIKYKLAQSSTRPKHVTHNFAAILKALFNVAMLNIATAVDKWKMEEQRILGMDVQLAAIAGANCDGKSVVIISWHINAFDVIESLLAQMRKNM</sequence>
<evidence type="ECO:0000256" key="1">
    <source>
        <dbReference type="SAM" id="SignalP"/>
    </source>
</evidence>
<accession>X6MDY1</accession>
<feature type="chain" id="PRO_5013379880" evidence="1">
    <location>
        <begin position="16"/>
        <end position="326"/>
    </location>
</feature>